<dbReference type="SUPFAM" id="SSF56935">
    <property type="entry name" value="Porins"/>
    <property type="match status" value="1"/>
</dbReference>
<name>A0A328B374_9CAUL</name>
<comment type="caution">
    <text evidence="3">The sequence shown here is derived from an EMBL/GenBank/DDBJ whole genome shotgun (WGS) entry which is preliminary data.</text>
</comment>
<gene>
    <name evidence="3" type="ORF">DJ021_10990</name>
</gene>
<evidence type="ECO:0000256" key="1">
    <source>
        <dbReference type="SAM" id="SignalP"/>
    </source>
</evidence>
<dbReference type="OrthoDB" id="311329at2"/>
<evidence type="ECO:0000313" key="4">
    <source>
        <dbReference type="Proteomes" id="UP000249842"/>
    </source>
</evidence>
<proteinExistence type="predicted"/>
<sequence length="447" mass="47557">MALALYAGLGMGLATAAAAETCRPQPIRWQDDCENLATQTRTGVDRLRYIPLAGDAWLTLGGEARLRIESIDASDFGIAGAPSYLQISRRALIDADLQTPGGLRVFAQLGAVAEEGREPGPRAQDEDELDVPQLFVDLPARIGDMALVARLGRQEIDLSDNRLVTTRDGANVRRSFDGAQLAATWAGARLIVFRFRPVEVRRYAFDDRASATELFTGASLDLPRRGPGLTTLFLFDRARADARFADLSGRERRRTAGVRYARRADGWDMYAQAAYQWGRIEGQPISAAGGAAGAGFTFAAPHSPRLGGLAAFASGDRRAGDGRIGTFDPIYPNSYGLSDAPFLHQTNYVAVAGEGAARFGPAELGAAAYLVGRYATGDAVYGGGKPLEGSTGHGRLTAVLLQASARVALARNLELYASVVRALTGDGVTAAGGKDSTYGRLQLTARF</sequence>
<feature type="signal peptide" evidence="1">
    <location>
        <begin position="1"/>
        <end position="19"/>
    </location>
</feature>
<feature type="chain" id="PRO_5016339226" description="Alginate export domain-containing protein" evidence="1">
    <location>
        <begin position="20"/>
        <end position="447"/>
    </location>
</feature>
<evidence type="ECO:0000259" key="2">
    <source>
        <dbReference type="Pfam" id="PF13372"/>
    </source>
</evidence>
<dbReference type="InterPro" id="IPR053728">
    <property type="entry name" value="Alginate_Permeability_Chnl"/>
</dbReference>
<keyword evidence="4" id="KW-1185">Reference proteome</keyword>
<dbReference type="EMBL" id="QFYP01000001">
    <property type="protein sequence ID" value="RAK60294.1"/>
    <property type="molecule type" value="Genomic_DNA"/>
</dbReference>
<protein>
    <recommendedName>
        <fullName evidence="2">Alginate export domain-containing protein</fullName>
    </recommendedName>
</protein>
<evidence type="ECO:0000313" key="3">
    <source>
        <dbReference type="EMBL" id="RAK60294.1"/>
    </source>
</evidence>
<dbReference type="RefSeq" id="WP_111457587.1">
    <property type="nucleotide sequence ID" value="NZ_QFYP01000001.1"/>
</dbReference>
<keyword evidence="1" id="KW-0732">Signal</keyword>
<organism evidence="3 4">
    <name type="scientific">Phenylobacterium hankyongense</name>
    <dbReference type="NCBI Taxonomy" id="1813876"/>
    <lineage>
        <taxon>Bacteria</taxon>
        <taxon>Pseudomonadati</taxon>
        <taxon>Pseudomonadota</taxon>
        <taxon>Alphaproteobacteria</taxon>
        <taxon>Caulobacterales</taxon>
        <taxon>Caulobacteraceae</taxon>
        <taxon>Phenylobacterium</taxon>
    </lineage>
</organism>
<dbReference type="InterPro" id="IPR025388">
    <property type="entry name" value="Alginate_export_dom"/>
</dbReference>
<dbReference type="Proteomes" id="UP000249842">
    <property type="component" value="Unassembled WGS sequence"/>
</dbReference>
<dbReference type="Gene3D" id="2.40.160.100">
    <property type="match status" value="1"/>
</dbReference>
<dbReference type="AlphaFoldDB" id="A0A328B374"/>
<feature type="domain" description="Alginate export" evidence="2">
    <location>
        <begin position="57"/>
        <end position="438"/>
    </location>
</feature>
<dbReference type="Pfam" id="PF13372">
    <property type="entry name" value="Alginate_exp"/>
    <property type="match status" value="1"/>
</dbReference>
<reference evidence="4" key="1">
    <citation type="submission" date="2018-05" db="EMBL/GenBank/DDBJ databases">
        <authorList>
            <person name="Li X."/>
        </authorList>
    </citation>
    <scope>NUCLEOTIDE SEQUENCE [LARGE SCALE GENOMIC DNA]</scope>
    <source>
        <strain evidence="4">HKS-05</strain>
    </source>
</reference>
<accession>A0A328B374</accession>